<sequence>MAEASRADPIELLLPPGRRNLANLTNLARKYTHPVKTIGKISHRVLKNTGKSGLTPITPNPRSHNRIATPLLTPNSLPSRLVEKYQTRRFYGFSAEELQTLNAITGLDNQAGDSTLDEMIHPLFAEAKWERSDGMGLNVGPLPIRGGIDGYWVADNPIVWNALKPSIYLASLLINNAAVYPWWDALFFGDYHDIPSHRKGPQHQSKRLKSFHTRPLHIREQPMERGRVDAQFRVAAQAIRFRIWSGYTNYATGLAIKEPWVCGATSWELSSNNIRINIALELIQPLLSAQLNAAERMACQFRIASTLVHETAHAMWEYKRNTDPDPEFHRLDAEPYFEGEVLAELGWSLEDKLWGGEPMDILANSYSRGGPGLASAGFFKTNWFVDRHKDYSAAPLLEHVVHIPPHDDPYYRHDYYPLSTSWFRSLFDRNLWDSQARQFRASATKMQPCYIGTTANYVNRQTEHEQIDSFTRQFDGTGVLAVSPGAPAVEQARITAEISRRNHANDIFGRMRVFVPVVPVTEEPPDDPDPPEPVYTCARWDEIAQYLFDHRDPDDLALDTLDFPMPEQNLYKNVYDYGMGMPGITPEELRDFLRVCHQRKLLFGYTPFPAGGTVHRLPTGWPERDAEFQFVREGRTNPMHIANLDALIRDPAFQHRLYAEYGDYRDIYYEHLRLAMQRLGARTNTANSSMRFGEMRSVVNSLATGNYITASANPAFRKLRIGPRGSARMIWPIAQAWRDKYQRDATMRILADGDAMVRAARDQAARLEQAGSERELGVEKAMEGEADDEKETETDEQDSTGVGSDEEGSGGSSGSSSGRSGM</sequence>
<dbReference type="InParanoid" id="K1WW34"/>
<dbReference type="STRING" id="1072389.K1WW34"/>
<organism evidence="2 3">
    <name type="scientific">Marssonina brunnea f. sp. multigermtubi (strain MB_m1)</name>
    <name type="common">Marssonina leaf spot fungus</name>
    <dbReference type="NCBI Taxonomy" id="1072389"/>
    <lineage>
        <taxon>Eukaryota</taxon>
        <taxon>Fungi</taxon>
        <taxon>Dikarya</taxon>
        <taxon>Ascomycota</taxon>
        <taxon>Pezizomycotina</taxon>
        <taxon>Leotiomycetes</taxon>
        <taxon>Helotiales</taxon>
        <taxon>Drepanopezizaceae</taxon>
        <taxon>Drepanopeziza</taxon>
    </lineage>
</organism>
<evidence type="ECO:0000256" key="1">
    <source>
        <dbReference type="SAM" id="MobiDB-lite"/>
    </source>
</evidence>
<feature type="compositionally biased region" description="Acidic residues" evidence="1">
    <location>
        <begin position="784"/>
        <end position="808"/>
    </location>
</feature>
<dbReference type="eggNOG" id="ENOG502RJPU">
    <property type="taxonomic scope" value="Eukaryota"/>
</dbReference>
<gene>
    <name evidence="2" type="ORF">MBM_08867</name>
</gene>
<dbReference type="EMBL" id="JH921453">
    <property type="protein sequence ID" value="EKD12913.1"/>
    <property type="molecule type" value="Genomic_DNA"/>
</dbReference>
<feature type="region of interest" description="Disordered" evidence="1">
    <location>
        <begin position="49"/>
        <end position="68"/>
    </location>
</feature>
<proteinExistence type="predicted"/>
<dbReference type="Proteomes" id="UP000006753">
    <property type="component" value="Unassembled WGS sequence"/>
</dbReference>
<name>K1WW34_MARBU</name>
<feature type="compositionally biased region" description="Basic and acidic residues" evidence="1">
    <location>
        <begin position="767"/>
        <end position="783"/>
    </location>
</feature>
<dbReference type="AlphaFoldDB" id="K1WW34"/>
<feature type="compositionally biased region" description="Polar residues" evidence="1">
    <location>
        <begin position="49"/>
        <end position="62"/>
    </location>
</feature>
<accession>K1WW34</accession>
<dbReference type="OMA" id="APESEMI"/>
<protein>
    <submittedName>
        <fullName evidence="2">Uncharacterized protein</fullName>
    </submittedName>
</protein>
<reference evidence="2 3" key="1">
    <citation type="journal article" date="2012" name="BMC Genomics">
        <title>Sequencing the genome of Marssonina brunnea reveals fungus-poplar co-evolution.</title>
        <authorList>
            <person name="Zhu S."/>
            <person name="Cao Y.-Z."/>
            <person name="Jiang C."/>
            <person name="Tan B.-Y."/>
            <person name="Wang Z."/>
            <person name="Feng S."/>
            <person name="Zhang L."/>
            <person name="Su X.-H."/>
            <person name="Brejova B."/>
            <person name="Vinar T."/>
            <person name="Xu M."/>
            <person name="Wang M.-X."/>
            <person name="Zhang S.-G."/>
            <person name="Huang M.-R."/>
            <person name="Wu R."/>
            <person name="Zhou Y."/>
        </authorList>
    </citation>
    <scope>NUCLEOTIDE SEQUENCE [LARGE SCALE GENOMIC DNA]</scope>
    <source>
        <strain evidence="2 3">MB_m1</strain>
    </source>
</reference>
<dbReference type="OrthoDB" id="10254945at2759"/>
<dbReference type="HOGENOM" id="CLU_017973_0_0_1"/>
<feature type="region of interest" description="Disordered" evidence="1">
    <location>
        <begin position="767"/>
        <end position="822"/>
    </location>
</feature>
<keyword evidence="3" id="KW-1185">Reference proteome</keyword>
<dbReference type="KEGG" id="mbe:MBM_08867"/>
<evidence type="ECO:0000313" key="2">
    <source>
        <dbReference type="EMBL" id="EKD12913.1"/>
    </source>
</evidence>
<evidence type="ECO:0000313" key="3">
    <source>
        <dbReference type="Proteomes" id="UP000006753"/>
    </source>
</evidence>